<dbReference type="SUPFAM" id="SSF53335">
    <property type="entry name" value="S-adenosyl-L-methionine-dependent methyltransferases"/>
    <property type="match status" value="1"/>
</dbReference>
<dbReference type="InterPro" id="IPR029063">
    <property type="entry name" value="SAM-dependent_MTases_sf"/>
</dbReference>
<organism evidence="2">
    <name type="scientific">freshwater metagenome</name>
    <dbReference type="NCBI Taxonomy" id="449393"/>
    <lineage>
        <taxon>unclassified sequences</taxon>
        <taxon>metagenomes</taxon>
        <taxon>ecological metagenomes</taxon>
    </lineage>
</organism>
<dbReference type="Gene3D" id="3.40.50.150">
    <property type="entry name" value="Vaccinia Virus protein VP39"/>
    <property type="match status" value="1"/>
</dbReference>
<dbReference type="InterPro" id="IPR013216">
    <property type="entry name" value="Methyltransf_11"/>
</dbReference>
<name>A0A6J7AJZ2_9ZZZZ</name>
<dbReference type="GO" id="GO:0008757">
    <property type="term" value="F:S-adenosylmethionine-dependent methyltransferase activity"/>
    <property type="evidence" value="ECO:0007669"/>
    <property type="project" value="InterPro"/>
</dbReference>
<feature type="domain" description="Methyltransferase type 11" evidence="1">
    <location>
        <begin position="60"/>
        <end position="153"/>
    </location>
</feature>
<dbReference type="Pfam" id="PF08241">
    <property type="entry name" value="Methyltransf_11"/>
    <property type="match status" value="1"/>
</dbReference>
<dbReference type="EMBL" id="CAFABH010000041">
    <property type="protein sequence ID" value="CAB4833336.1"/>
    <property type="molecule type" value="Genomic_DNA"/>
</dbReference>
<evidence type="ECO:0000313" key="2">
    <source>
        <dbReference type="EMBL" id="CAB4833336.1"/>
    </source>
</evidence>
<accession>A0A6J7AJZ2</accession>
<sequence length="309" mass="35038">MNGIPSFVEEDAEYVSAFGLQWITYSKTQLDSFTGLSITRDRIRRMLGPLYDLLNDKIILEAGCGAGRFTEILLESNCLITAVDLSVAVAANQDNNGKHENLRLARASITSLPFEPGQFDIVFCPGVVQHTPNPSETIQSLYSQIKPGGWLVFDQYRHNVSSWLKVAWILRLILKRLTPARGLRATDWLVNKWLPIHRKVAGNKILEILLFRVSPITAHFTGYPDMSDKDQVAWARLNTHDNLTDWHKHYTTVRRMRKIVNSLGAINQTYRVMPYTLEVRCQRPTGDEKPGALPQLQVIRNTGRNVQSG</sequence>
<dbReference type="AlphaFoldDB" id="A0A6J7AJZ2"/>
<proteinExistence type="predicted"/>
<evidence type="ECO:0000259" key="1">
    <source>
        <dbReference type="Pfam" id="PF08241"/>
    </source>
</evidence>
<dbReference type="CDD" id="cd02440">
    <property type="entry name" value="AdoMet_MTases"/>
    <property type="match status" value="1"/>
</dbReference>
<dbReference type="PANTHER" id="PTHR43861">
    <property type="entry name" value="TRANS-ACONITATE 2-METHYLTRANSFERASE-RELATED"/>
    <property type="match status" value="1"/>
</dbReference>
<gene>
    <name evidence="2" type="ORF">UFOPK3174_01459</name>
</gene>
<protein>
    <submittedName>
        <fullName evidence="2">Unannotated protein</fullName>
    </submittedName>
</protein>
<reference evidence="2" key="1">
    <citation type="submission" date="2020-05" db="EMBL/GenBank/DDBJ databases">
        <authorList>
            <person name="Chiriac C."/>
            <person name="Salcher M."/>
            <person name="Ghai R."/>
            <person name="Kavagutti S V."/>
        </authorList>
    </citation>
    <scope>NUCLEOTIDE SEQUENCE</scope>
</reference>